<organism evidence="1 2">
    <name type="scientific">Streptomyces violaceusniger</name>
    <dbReference type="NCBI Taxonomy" id="68280"/>
    <lineage>
        <taxon>Bacteria</taxon>
        <taxon>Bacillati</taxon>
        <taxon>Actinomycetota</taxon>
        <taxon>Actinomycetes</taxon>
        <taxon>Kitasatosporales</taxon>
        <taxon>Streptomycetaceae</taxon>
        <taxon>Streptomyces</taxon>
        <taxon>Streptomyces violaceusniger group</taxon>
    </lineage>
</organism>
<evidence type="ECO:0000313" key="1">
    <source>
        <dbReference type="EMBL" id="GDY58186.1"/>
    </source>
</evidence>
<reference evidence="1 2" key="1">
    <citation type="journal article" date="2020" name="Int. J. Syst. Evol. Microbiol.">
        <title>Reclassification of Streptomyces castelarensis and Streptomyces sporoclivatus as later heterotypic synonyms of Streptomyces antimycoticus.</title>
        <authorList>
            <person name="Komaki H."/>
            <person name="Tamura T."/>
        </authorList>
    </citation>
    <scope>NUCLEOTIDE SEQUENCE [LARGE SCALE GENOMIC DNA]</scope>
    <source>
        <strain evidence="1 2">NBRC 13459</strain>
    </source>
</reference>
<protein>
    <submittedName>
        <fullName evidence="1">Uncharacterized protein</fullName>
    </submittedName>
</protein>
<evidence type="ECO:0000313" key="2">
    <source>
        <dbReference type="Proteomes" id="UP000301309"/>
    </source>
</evidence>
<comment type="caution">
    <text evidence="1">The sequence shown here is derived from an EMBL/GenBank/DDBJ whole genome shotgun (WGS) entry which is preliminary data.</text>
</comment>
<dbReference type="Proteomes" id="UP000301309">
    <property type="component" value="Unassembled WGS sequence"/>
</dbReference>
<gene>
    <name evidence="1" type="ORF">SVIO_088090</name>
</gene>
<dbReference type="AlphaFoldDB" id="A0A4D4LG05"/>
<name>A0A4D4LG05_STRVO</name>
<dbReference type="EMBL" id="BJHW01000001">
    <property type="protein sequence ID" value="GDY58186.1"/>
    <property type="molecule type" value="Genomic_DNA"/>
</dbReference>
<accession>A0A4D4LG05</accession>
<keyword evidence="2" id="KW-1185">Reference proteome</keyword>
<sequence>MAGTADELDGQDAVAAQSEEAVLRSGLGYGQYVGEQLAQCAFVHVGGGPFAGALRAGDR</sequence>
<proteinExistence type="predicted"/>